<comment type="caution">
    <text evidence="2">The sequence shown here is derived from an EMBL/GenBank/DDBJ whole genome shotgun (WGS) entry which is preliminary data.</text>
</comment>
<accession>A0ABU2U9W6</accession>
<evidence type="ECO:0000313" key="2">
    <source>
        <dbReference type="EMBL" id="MDT0469752.1"/>
    </source>
</evidence>
<dbReference type="Proteomes" id="UP001183809">
    <property type="component" value="Unassembled WGS sequence"/>
</dbReference>
<evidence type="ECO:0008006" key="4">
    <source>
        <dbReference type="Google" id="ProtNLM"/>
    </source>
</evidence>
<reference evidence="3" key="1">
    <citation type="submission" date="2023-07" db="EMBL/GenBank/DDBJ databases">
        <title>30 novel species of actinomycetes from the DSMZ collection.</title>
        <authorList>
            <person name="Nouioui I."/>
        </authorList>
    </citation>
    <scope>NUCLEOTIDE SEQUENCE [LARGE SCALE GENOMIC DNA]</scope>
    <source>
        <strain evidence="3">DSM 41699</strain>
    </source>
</reference>
<dbReference type="RefSeq" id="WP_311701176.1">
    <property type="nucleotide sequence ID" value="NZ_JAVREY010000127.1"/>
</dbReference>
<gene>
    <name evidence="2" type="ORF">RM764_43655</name>
</gene>
<keyword evidence="3" id="KW-1185">Reference proteome</keyword>
<sequence>MALLWLGDDALGGMMAGATRALLVGAGSSSQSALRLPPGADRNVSALREALTDPLIGGLAPDLCQTVQPAEQSVLRHMAKASAGDGGLIVYWTGHATLSAEGALYLALPGSLPGDLTTWVPARRVTEAMTVDRSAAADRLLILDTCFSSLTGIVSGNYDGLVRRAVERVSRSGVAVLSSMGTTPTGFAANSHGLSVFTRQLIAQLQGGVDAPSDGLRLETLYRLLGTELDRNGYRRPCLRNAAAFRSPLAAARGTVLQESSGLLPARRSSPHLTADVMRYALAVPGAVHTAGTAERPFHDARRVYQSLLKSRCGFTERSSTLLDSPPTLDALRTSLEKMAHQGRNMLLVYLSSSGTVDADADGLDLRLGLAGQESVSVSDLVRALQRARAERVTLLINACQPDAVGESQPDTDTDDASRPPWGKRPGFTQLAITWSTSAASSWLSGLDPVALSAQEQMPLSPAWLTHSTLFKRHLQQPADQARWKFYFPGVDISCVDDQGPLSPWLALPATRPASADTGVAHWLLSDFSAAVAVPAAAAPDEETPRSTAADEVVEEVAPLPKARRQRGHRARLKVLVDGPASVAEAGIHVSFRYQPLDEQDEISAAPATEDAPLGITLRIRATSATVQPSLIHTHLTDERGSPPSDFRVVPESQDPVTLRIDVLRRADGALIQQLRTVLPTAEVEGSKL</sequence>
<organism evidence="2 3">
    <name type="scientific">Streptomyces gibsoniae</name>
    <dbReference type="NCBI Taxonomy" id="3075529"/>
    <lineage>
        <taxon>Bacteria</taxon>
        <taxon>Bacillati</taxon>
        <taxon>Actinomycetota</taxon>
        <taxon>Actinomycetes</taxon>
        <taxon>Kitasatosporales</taxon>
        <taxon>Streptomycetaceae</taxon>
        <taxon>Streptomyces</taxon>
    </lineage>
</organism>
<evidence type="ECO:0000313" key="3">
    <source>
        <dbReference type="Proteomes" id="UP001183809"/>
    </source>
</evidence>
<name>A0ABU2U9W6_9ACTN</name>
<evidence type="ECO:0000256" key="1">
    <source>
        <dbReference type="SAM" id="MobiDB-lite"/>
    </source>
</evidence>
<dbReference type="EMBL" id="JAVREY010000127">
    <property type="protein sequence ID" value="MDT0469752.1"/>
    <property type="molecule type" value="Genomic_DNA"/>
</dbReference>
<proteinExistence type="predicted"/>
<protein>
    <recommendedName>
        <fullName evidence="4">Caspase family protein</fullName>
    </recommendedName>
</protein>
<feature type="region of interest" description="Disordered" evidence="1">
    <location>
        <begin position="403"/>
        <end position="423"/>
    </location>
</feature>